<accession>W0DXT4</accession>
<dbReference type="Gene3D" id="3.40.50.300">
    <property type="entry name" value="P-loop containing nucleotide triphosphate hydrolases"/>
    <property type="match status" value="1"/>
</dbReference>
<dbReference type="Pfam" id="PF13614">
    <property type="entry name" value="AAA_31"/>
    <property type="match status" value="1"/>
</dbReference>
<dbReference type="PANTHER" id="PTHR13696">
    <property type="entry name" value="P-LOOP CONTAINING NUCLEOSIDE TRIPHOSPHATE HYDROLASE"/>
    <property type="match status" value="1"/>
</dbReference>
<dbReference type="InterPro" id="IPR025669">
    <property type="entry name" value="AAA_dom"/>
</dbReference>
<evidence type="ECO:0000313" key="3">
    <source>
        <dbReference type="EMBL" id="AHF02093.1"/>
    </source>
</evidence>
<proteinExistence type="predicted"/>
<comment type="similarity">
    <text evidence="1">To B.subtilis soj.</text>
</comment>
<sequence length="255" mass="27087">MARVIAVVNQKGGVGKTTTSVNLAAGLAKLKKRVLMIDLDPQGNATVALGFERGDLAYSAYDLLVGGVSCHQVRLRAEQAGLDVIPAQGDLTAAEIELLNQDQGALALKQAIASCVDEYDVVLIDCPPSLNMLTLSGLAAADGLLVPVQCEYFALEGLSALMNTVSKVQADLNPSLAIDGLLRTMHDRRNNLANDVSNQLVAHFGLKVLQTIIPRNIRLAEAPSYGESILDYDANSTGAMAYLALANELARKLKF</sequence>
<dbReference type="OrthoDB" id="9815116at2"/>
<dbReference type="eggNOG" id="COG1192">
    <property type="taxonomic scope" value="Bacteria"/>
</dbReference>
<evidence type="ECO:0000256" key="1">
    <source>
        <dbReference type="ARBA" id="ARBA00060876"/>
    </source>
</evidence>
<dbReference type="CDD" id="cd02042">
    <property type="entry name" value="ParAB_family"/>
    <property type="match status" value="1"/>
</dbReference>
<dbReference type="HOGENOM" id="CLU_037612_1_4_6"/>
<feature type="domain" description="AAA" evidence="2">
    <location>
        <begin position="3"/>
        <end position="178"/>
    </location>
</feature>
<name>W0DXT4_9GAMM</name>
<dbReference type="SUPFAM" id="SSF52540">
    <property type="entry name" value="P-loop containing nucleoside triphosphate hydrolases"/>
    <property type="match status" value="1"/>
</dbReference>
<reference evidence="3 4" key="1">
    <citation type="submission" date="2013-12" db="EMBL/GenBank/DDBJ databases">
        <authorList>
            <consortium name="DOE Joint Genome Institute"/>
            <person name="Kappler U."/>
            <person name="Huntemann M."/>
            <person name="Han J."/>
            <person name="Chen A."/>
            <person name="Kyrpides N."/>
            <person name="Mavromatis K."/>
            <person name="Markowitz V."/>
            <person name="Palaniappan K."/>
            <person name="Ivanova N."/>
            <person name="Schaumberg A."/>
            <person name="Pati A."/>
            <person name="Liolios K."/>
            <person name="Nordberg H.P."/>
            <person name="Cantor M.N."/>
            <person name="Hua S.X."/>
            <person name="Woyke T."/>
        </authorList>
    </citation>
    <scope>NUCLEOTIDE SEQUENCE [LARGE SCALE GENOMIC DNA]</scope>
    <source>
        <strain evidence="4">AL2</strain>
    </source>
</reference>
<protein>
    <submittedName>
        <fullName evidence="3">Chromosome partitioning protein ParA</fullName>
    </submittedName>
</protein>
<dbReference type="AlphaFoldDB" id="W0DXT4"/>
<dbReference type="KEGG" id="tao:THIAE_10260"/>
<evidence type="ECO:0000259" key="2">
    <source>
        <dbReference type="Pfam" id="PF13614"/>
    </source>
</evidence>
<organism evidence="3 4">
    <name type="scientific">Thiomicrospira aerophila AL3</name>
    <dbReference type="NCBI Taxonomy" id="717772"/>
    <lineage>
        <taxon>Bacteria</taxon>
        <taxon>Pseudomonadati</taxon>
        <taxon>Pseudomonadota</taxon>
        <taxon>Gammaproteobacteria</taxon>
        <taxon>Thiotrichales</taxon>
        <taxon>Piscirickettsiaceae</taxon>
        <taxon>Thiomicrospira</taxon>
    </lineage>
</organism>
<dbReference type="Proteomes" id="UP000005380">
    <property type="component" value="Chromosome"/>
</dbReference>
<dbReference type="PIRSF" id="PIRSF009320">
    <property type="entry name" value="Nuc_binding_HP_1000"/>
    <property type="match status" value="1"/>
</dbReference>
<dbReference type="STRING" id="717772.THIAE_10260"/>
<gene>
    <name evidence="3" type="ORF">THIAE_10260</name>
</gene>
<dbReference type="PANTHER" id="PTHR13696:SF52">
    <property type="entry name" value="PARA FAMILY PROTEIN CT_582"/>
    <property type="match status" value="1"/>
</dbReference>
<evidence type="ECO:0000313" key="4">
    <source>
        <dbReference type="Proteomes" id="UP000005380"/>
    </source>
</evidence>
<dbReference type="RefSeq" id="WP_006460100.1">
    <property type="nucleotide sequence ID" value="NZ_CP007030.1"/>
</dbReference>
<dbReference type="EMBL" id="CP007030">
    <property type="protein sequence ID" value="AHF02093.1"/>
    <property type="molecule type" value="Genomic_DNA"/>
</dbReference>
<dbReference type="InParanoid" id="W0DXT4"/>
<keyword evidence="4" id="KW-1185">Reference proteome</keyword>
<dbReference type="InterPro" id="IPR050678">
    <property type="entry name" value="DNA_Partitioning_ATPase"/>
</dbReference>
<dbReference type="FunFam" id="3.40.50.300:FF:000285">
    <property type="entry name" value="Sporulation initiation inhibitor Soj"/>
    <property type="match status" value="1"/>
</dbReference>
<dbReference type="InterPro" id="IPR027417">
    <property type="entry name" value="P-loop_NTPase"/>
</dbReference>